<evidence type="ECO:0000256" key="1">
    <source>
        <dbReference type="ARBA" id="ARBA00001966"/>
    </source>
</evidence>
<feature type="domain" description="B12-binding" evidence="6">
    <location>
        <begin position="14"/>
        <end position="152"/>
    </location>
</feature>
<evidence type="ECO:0000259" key="6">
    <source>
        <dbReference type="PROSITE" id="PS51332"/>
    </source>
</evidence>
<dbReference type="SFLD" id="SFLDS00029">
    <property type="entry name" value="Radical_SAM"/>
    <property type="match status" value="1"/>
</dbReference>
<dbReference type="PANTHER" id="PTHR43409:SF16">
    <property type="entry name" value="SLR0320 PROTEIN"/>
    <property type="match status" value="1"/>
</dbReference>
<keyword evidence="3" id="KW-0479">Metal-binding</keyword>
<keyword evidence="4" id="KW-0408">Iron</keyword>
<protein>
    <submittedName>
        <fullName evidence="8">B12-binding domain-containing radical SAM protein</fullName>
    </submittedName>
</protein>
<dbReference type="Pfam" id="PF02310">
    <property type="entry name" value="B12-binding"/>
    <property type="match status" value="1"/>
</dbReference>
<sequence>MKIIENSDVLLINVPTSRSAKINKVSARMLSMPPLGLLYIASSLSKTDYIVSFVDLAIESISMQDFTNILMKANPKIIGISTYYESWSAIKSLVRVIKSYNNNIIVVGGGVCANFCNYQMIEELRFDYISLGEGENSFLQLCNSLLRNGNLYECEGISYRKQNGEIVRKRPIRITDLDSLPFPDRSLLNLEKYVYPFTISTARGCPGRCVFCSSYSFWGKKVYFRTVENIIEEIKYMVLNFKAKEFFIVDDTFTMMPKRTKKFCDLLLELETFFIWGCESRADIVDKDLLWSMYLAGCRKIQFGLESAHDKVLRSINKNITFKQVENATKLAHDIGFDINISVIIGHAEDTKETIEYTLEKSRLLKEKYNANMQFSINTPYPGTDLHQNAVEYGIEVLTDNYDFYSTDNAIINTKYLTADDLRYYYNSVLGIRKSV</sequence>
<dbReference type="SFLD" id="SFLDG01123">
    <property type="entry name" value="methyltransferase_(Class_B)"/>
    <property type="match status" value="1"/>
</dbReference>
<gene>
    <name evidence="8" type="ORF">NSA23_10785</name>
</gene>
<evidence type="ECO:0000313" key="9">
    <source>
        <dbReference type="Proteomes" id="UP001142078"/>
    </source>
</evidence>
<dbReference type="PANTHER" id="PTHR43409">
    <property type="entry name" value="ANAEROBIC MAGNESIUM-PROTOPORPHYRIN IX MONOMETHYL ESTER CYCLASE-RELATED"/>
    <property type="match status" value="1"/>
</dbReference>
<dbReference type="AlphaFoldDB" id="A0A9X2S809"/>
<name>A0A9X2S809_9FIRM</name>
<dbReference type="InterPro" id="IPR006638">
    <property type="entry name" value="Elp3/MiaA/NifB-like_rSAM"/>
</dbReference>
<dbReference type="SFLD" id="SFLDG01082">
    <property type="entry name" value="B12-binding_domain_containing"/>
    <property type="match status" value="1"/>
</dbReference>
<evidence type="ECO:0000256" key="5">
    <source>
        <dbReference type="ARBA" id="ARBA00023014"/>
    </source>
</evidence>
<dbReference type="SUPFAM" id="SSF102114">
    <property type="entry name" value="Radical SAM enzymes"/>
    <property type="match status" value="1"/>
</dbReference>
<reference evidence="8" key="1">
    <citation type="submission" date="2022-07" db="EMBL/GenBank/DDBJ databases">
        <title>Enhanced cultured diversity of the mouse gut microbiota enables custom-made synthetic communities.</title>
        <authorList>
            <person name="Afrizal A."/>
        </authorList>
    </citation>
    <scope>NUCLEOTIDE SEQUENCE</scope>
    <source>
        <strain evidence="8">DSM 29482</strain>
    </source>
</reference>
<dbReference type="InterPro" id="IPR023404">
    <property type="entry name" value="rSAM_horseshoe"/>
</dbReference>
<comment type="cofactor">
    <cofactor evidence="1">
        <name>[4Fe-4S] cluster</name>
        <dbReference type="ChEBI" id="CHEBI:49883"/>
    </cofactor>
</comment>
<dbReference type="CDD" id="cd01335">
    <property type="entry name" value="Radical_SAM"/>
    <property type="match status" value="1"/>
</dbReference>
<dbReference type="PROSITE" id="PS51918">
    <property type="entry name" value="RADICAL_SAM"/>
    <property type="match status" value="1"/>
</dbReference>
<dbReference type="GO" id="GO:0051539">
    <property type="term" value="F:4 iron, 4 sulfur cluster binding"/>
    <property type="evidence" value="ECO:0007669"/>
    <property type="project" value="UniProtKB-KW"/>
</dbReference>
<keyword evidence="9" id="KW-1185">Reference proteome</keyword>
<dbReference type="Pfam" id="PF04055">
    <property type="entry name" value="Radical_SAM"/>
    <property type="match status" value="1"/>
</dbReference>
<dbReference type="OrthoDB" id="9801424at2"/>
<dbReference type="InterPro" id="IPR036724">
    <property type="entry name" value="Cobalamin-bd_sf"/>
</dbReference>
<dbReference type="Gene3D" id="3.40.50.280">
    <property type="entry name" value="Cobalamin-binding domain"/>
    <property type="match status" value="1"/>
</dbReference>
<dbReference type="InterPro" id="IPR051198">
    <property type="entry name" value="BchE-like"/>
</dbReference>
<dbReference type="CDD" id="cd02068">
    <property type="entry name" value="radical_SAM_B12_BD"/>
    <property type="match status" value="1"/>
</dbReference>
<dbReference type="GO" id="GO:0046872">
    <property type="term" value="F:metal ion binding"/>
    <property type="evidence" value="ECO:0007669"/>
    <property type="project" value="UniProtKB-KW"/>
</dbReference>
<dbReference type="InterPro" id="IPR034466">
    <property type="entry name" value="Methyltransferase_Class_B"/>
</dbReference>
<proteinExistence type="predicted"/>
<organism evidence="8 9">
    <name type="scientific">Anaerosalibacter massiliensis</name>
    <dbReference type="NCBI Taxonomy" id="1347392"/>
    <lineage>
        <taxon>Bacteria</taxon>
        <taxon>Bacillati</taxon>
        <taxon>Bacillota</taxon>
        <taxon>Tissierellia</taxon>
        <taxon>Tissierellales</taxon>
        <taxon>Sporanaerobacteraceae</taxon>
        <taxon>Anaerosalibacter</taxon>
    </lineage>
</organism>
<dbReference type="SUPFAM" id="SSF52242">
    <property type="entry name" value="Cobalamin (vitamin B12)-binding domain"/>
    <property type="match status" value="1"/>
</dbReference>
<dbReference type="Gene3D" id="3.80.30.20">
    <property type="entry name" value="tm_1862 like domain"/>
    <property type="match status" value="1"/>
</dbReference>
<keyword evidence="5" id="KW-0411">Iron-sulfur</keyword>
<evidence type="ECO:0000259" key="7">
    <source>
        <dbReference type="PROSITE" id="PS51918"/>
    </source>
</evidence>
<keyword evidence="2" id="KW-0949">S-adenosyl-L-methionine</keyword>
<evidence type="ECO:0000256" key="2">
    <source>
        <dbReference type="ARBA" id="ARBA00022691"/>
    </source>
</evidence>
<dbReference type="EMBL" id="JANJZL010000007">
    <property type="protein sequence ID" value="MCR2044596.1"/>
    <property type="molecule type" value="Genomic_DNA"/>
</dbReference>
<accession>A0A9X2S809</accession>
<dbReference type="InterPro" id="IPR007197">
    <property type="entry name" value="rSAM"/>
</dbReference>
<dbReference type="SMART" id="SM00729">
    <property type="entry name" value="Elp3"/>
    <property type="match status" value="1"/>
</dbReference>
<dbReference type="GO" id="GO:0005829">
    <property type="term" value="C:cytosol"/>
    <property type="evidence" value="ECO:0007669"/>
    <property type="project" value="TreeGrafter"/>
</dbReference>
<dbReference type="RefSeq" id="WP_042678595.1">
    <property type="nucleotide sequence ID" value="NZ_CABKTM010000007.1"/>
</dbReference>
<dbReference type="InterPro" id="IPR006158">
    <property type="entry name" value="Cobalamin-bd"/>
</dbReference>
<evidence type="ECO:0000256" key="4">
    <source>
        <dbReference type="ARBA" id="ARBA00023004"/>
    </source>
</evidence>
<dbReference type="Proteomes" id="UP001142078">
    <property type="component" value="Unassembled WGS sequence"/>
</dbReference>
<evidence type="ECO:0000256" key="3">
    <source>
        <dbReference type="ARBA" id="ARBA00022723"/>
    </source>
</evidence>
<feature type="domain" description="Radical SAM core" evidence="7">
    <location>
        <begin position="191"/>
        <end position="415"/>
    </location>
</feature>
<dbReference type="InterPro" id="IPR058240">
    <property type="entry name" value="rSAM_sf"/>
</dbReference>
<dbReference type="GO" id="GO:0003824">
    <property type="term" value="F:catalytic activity"/>
    <property type="evidence" value="ECO:0007669"/>
    <property type="project" value="InterPro"/>
</dbReference>
<comment type="caution">
    <text evidence="8">The sequence shown here is derived from an EMBL/GenBank/DDBJ whole genome shotgun (WGS) entry which is preliminary data.</text>
</comment>
<evidence type="ECO:0000313" key="8">
    <source>
        <dbReference type="EMBL" id="MCR2044596.1"/>
    </source>
</evidence>
<dbReference type="GO" id="GO:0031419">
    <property type="term" value="F:cobalamin binding"/>
    <property type="evidence" value="ECO:0007669"/>
    <property type="project" value="InterPro"/>
</dbReference>
<dbReference type="PROSITE" id="PS51332">
    <property type="entry name" value="B12_BINDING"/>
    <property type="match status" value="1"/>
</dbReference>